<keyword evidence="2" id="KW-1133">Transmembrane helix</keyword>
<dbReference type="GO" id="GO:0005829">
    <property type="term" value="C:cytosol"/>
    <property type="evidence" value="ECO:0007669"/>
    <property type="project" value="TreeGrafter"/>
</dbReference>
<dbReference type="Gene3D" id="3.30.830.10">
    <property type="entry name" value="Metalloenzyme, LuxS/M16 peptidase-like"/>
    <property type="match status" value="1"/>
</dbReference>
<reference evidence="5" key="1">
    <citation type="journal article" date="2017" name="Front. Plant Sci.">
        <title>Climate Clever Clovers: New Paradigm to Reduce the Environmental Footprint of Ruminants by Breeding Low Methanogenic Forages Utilizing Haplotype Variation.</title>
        <authorList>
            <person name="Kaur P."/>
            <person name="Appels R."/>
            <person name="Bayer P.E."/>
            <person name="Keeble-Gagnere G."/>
            <person name="Wang J."/>
            <person name="Hirakawa H."/>
            <person name="Shirasawa K."/>
            <person name="Vercoe P."/>
            <person name="Stefanova K."/>
            <person name="Durmic Z."/>
            <person name="Nichols P."/>
            <person name="Revell C."/>
            <person name="Isobe S.N."/>
            <person name="Edwards D."/>
            <person name="Erskine W."/>
        </authorList>
    </citation>
    <scope>NUCLEOTIDE SEQUENCE [LARGE SCALE GENOMIC DNA]</scope>
    <source>
        <strain evidence="5">cv. Daliak</strain>
    </source>
</reference>
<organism evidence="4 5">
    <name type="scientific">Trifolium subterraneum</name>
    <name type="common">Subterranean clover</name>
    <dbReference type="NCBI Taxonomy" id="3900"/>
    <lineage>
        <taxon>Eukaryota</taxon>
        <taxon>Viridiplantae</taxon>
        <taxon>Streptophyta</taxon>
        <taxon>Embryophyta</taxon>
        <taxon>Tracheophyta</taxon>
        <taxon>Spermatophyta</taxon>
        <taxon>Magnoliopsida</taxon>
        <taxon>eudicotyledons</taxon>
        <taxon>Gunneridae</taxon>
        <taxon>Pentapetalae</taxon>
        <taxon>rosids</taxon>
        <taxon>fabids</taxon>
        <taxon>Fabales</taxon>
        <taxon>Fabaceae</taxon>
        <taxon>Papilionoideae</taxon>
        <taxon>50 kb inversion clade</taxon>
        <taxon>NPAAA clade</taxon>
        <taxon>Hologalegina</taxon>
        <taxon>IRL clade</taxon>
        <taxon>Trifolieae</taxon>
        <taxon>Trifolium</taxon>
    </lineage>
</organism>
<dbReference type="Pfam" id="PF22456">
    <property type="entry name" value="PqqF-like_C_4"/>
    <property type="match status" value="1"/>
</dbReference>
<dbReference type="GO" id="GO:0043171">
    <property type="term" value="P:peptide catabolic process"/>
    <property type="evidence" value="ECO:0007669"/>
    <property type="project" value="TreeGrafter"/>
</dbReference>
<dbReference type="InterPro" id="IPR050626">
    <property type="entry name" value="Peptidase_M16"/>
</dbReference>
<feature type="domain" description="Coenzyme PQQ synthesis protein F-like C-terminal lobe" evidence="3">
    <location>
        <begin position="61"/>
        <end position="134"/>
    </location>
</feature>
<dbReference type="PANTHER" id="PTHR43690">
    <property type="entry name" value="NARDILYSIN"/>
    <property type="match status" value="1"/>
</dbReference>
<dbReference type="Proteomes" id="UP000242715">
    <property type="component" value="Unassembled WGS sequence"/>
</dbReference>
<dbReference type="GO" id="GO:0051603">
    <property type="term" value="P:proteolysis involved in protein catabolic process"/>
    <property type="evidence" value="ECO:0007669"/>
    <property type="project" value="TreeGrafter"/>
</dbReference>
<evidence type="ECO:0000259" key="3">
    <source>
        <dbReference type="Pfam" id="PF22456"/>
    </source>
</evidence>
<gene>
    <name evidence="4" type="ORF">TSUD_332230</name>
</gene>
<evidence type="ECO:0000256" key="2">
    <source>
        <dbReference type="SAM" id="Phobius"/>
    </source>
</evidence>
<dbReference type="InterPro" id="IPR054734">
    <property type="entry name" value="PqqF-like_C_4"/>
</dbReference>
<feature type="transmembrane region" description="Helical" evidence="2">
    <location>
        <begin position="40"/>
        <end position="65"/>
    </location>
</feature>
<keyword evidence="5" id="KW-1185">Reference proteome</keyword>
<evidence type="ECO:0000256" key="1">
    <source>
        <dbReference type="ARBA" id="ARBA00022723"/>
    </source>
</evidence>
<proteinExistence type="predicted"/>
<dbReference type="GO" id="GO:0004222">
    <property type="term" value="F:metalloendopeptidase activity"/>
    <property type="evidence" value="ECO:0007669"/>
    <property type="project" value="TreeGrafter"/>
</dbReference>
<protein>
    <recommendedName>
        <fullName evidence="3">Coenzyme PQQ synthesis protein F-like C-terminal lobe domain-containing protein</fullName>
    </recommendedName>
</protein>
<feature type="transmembrane region" description="Helical" evidence="2">
    <location>
        <begin position="12"/>
        <end position="28"/>
    </location>
</feature>
<evidence type="ECO:0000313" key="5">
    <source>
        <dbReference type="Proteomes" id="UP000242715"/>
    </source>
</evidence>
<accession>A0A2Z6MBM8</accession>
<dbReference type="GO" id="GO:0005739">
    <property type="term" value="C:mitochondrion"/>
    <property type="evidence" value="ECO:0007669"/>
    <property type="project" value="TreeGrafter"/>
</dbReference>
<dbReference type="PANTHER" id="PTHR43690:SF18">
    <property type="entry name" value="INSULIN-DEGRADING ENZYME-RELATED"/>
    <property type="match status" value="1"/>
</dbReference>
<sequence length="189" mass="20992">MQLTICLSWKWGLSRLSITPCFLFEWWWDLGDILSSFSAGWLLLFLAFKLFFAAVFVPLLFALVAKQPTFHQLQSVEQLGYITVLMQRNDCGVLGLQFIIQSTVKAPGSIERRVESFLKMFETKLKEMTIEEFKGRGGKTIPSKGCAEIPRGFFDMASGGGSCRGCFDMESGGGACSRGSQPCDDLPTS</sequence>
<dbReference type="AlphaFoldDB" id="A0A2Z6MBM8"/>
<dbReference type="EMBL" id="DF973414">
    <property type="protein sequence ID" value="GAU30054.1"/>
    <property type="molecule type" value="Genomic_DNA"/>
</dbReference>
<dbReference type="GO" id="GO:0046872">
    <property type="term" value="F:metal ion binding"/>
    <property type="evidence" value="ECO:0007669"/>
    <property type="project" value="UniProtKB-KW"/>
</dbReference>
<name>A0A2Z6MBM8_TRISU</name>
<keyword evidence="1" id="KW-0479">Metal-binding</keyword>
<dbReference type="SUPFAM" id="SSF63411">
    <property type="entry name" value="LuxS/MPP-like metallohydrolase"/>
    <property type="match status" value="1"/>
</dbReference>
<keyword evidence="2" id="KW-0472">Membrane</keyword>
<dbReference type="InterPro" id="IPR011249">
    <property type="entry name" value="Metalloenz_LuxS/M16"/>
</dbReference>
<evidence type="ECO:0000313" key="4">
    <source>
        <dbReference type="EMBL" id="GAU30054.1"/>
    </source>
</evidence>
<dbReference type="OrthoDB" id="952271at2759"/>
<keyword evidence="2" id="KW-0812">Transmembrane</keyword>